<gene>
    <name evidence="8" type="ORF">URODEC1_LOCUS1564</name>
</gene>
<organism evidence="8 9">
    <name type="scientific">Urochloa decumbens</name>
    <dbReference type="NCBI Taxonomy" id="240449"/>
    <lineage>
        <taxon>Eukaryota</taxon>
        <taxon>Viridiplantae</taxon>
        <taxon>Streptophyta</taxon>
        <taxon>Embryophyta</taxon>
        <taxon>Tracheophyta</taxon>
        <taxon>Spermatophyta</taxon>
        <taxon>Magnoliopsida</taxon>
        <taxon>Liliopsida</taxon>
        <taxon>Poales</taxon>
        <taxon>Poaceae</taxon>
        <taxon>PACMAD clade</taxon>
        <taxon>Panicoideae</taxon>
        <taxon>Panicodae</taxon>
        <taxon>Paniceae</taxon>
        <taxon>Melinidinae</taxon>
        <taxon>Urochloa</taxon>
    </lineage>
</organism>
<keyword evidence="5 7" id="KW-1133">Transmembrane helix</keyword>
<dbReference type="Pfam" id="PF00083">
    <property type="entry name" value="Sugar_tr"/>
    <property type="match status" value="1"/>
</dbReference>
<evidence type="ECO:0000256" key="1">
    <source>
        <dbReference type="ARBA" id="ARBA00004370"/>
    </source>
</evidence>
<reference evidence="8 9" key="2">
    <citation type="submission" date="2024-10" db="EMBL/GenBank/DDBJ databases">
        <authorList>
            <person name="Ryan C."/>
        </authorList>
    </citation>
    <scope>NUCLEOTIDE SEQUENCE [LARGE SCALE GENOMIC DNA]</scope>
</reference>
<dbReference type="PANTHER" id="PTHR23500">
    <property type="entry name" value="SOLUTE CARRIER FAMILY 2, FACILITATED GLUCOSE TRANSPORTER"/>
    <property type="match status" value="1"/>
</dbReference>
<feature type="transmembrane region" description="Helical" evidence="7">
    <location>
        <begin position="267"/>
        <end position="287"/>
    </location>
</feature>
<dbReference type="Gene3D" id="1.20.1250.20">
    <property type="entry name" value="MFS general substrate transporter like domains"/>
    <property type="match status" value="1"/>
</dbReference>
<evidence type="ECO:0000313" key="9">
    <source>
        <dbReference type="Proteomes" id="UP001497457"/>
    </source>
</evidence>
<keyword evidence="3" id="KW-0813">Transport</keyword>
<feature type="transmembrane region" description="Helical" evidence="7">
    <location>
        <begin position="339"/>
        <end position="360"/>
    </location>
</feature>
<dbReference type="InterPro" id="IPR036259">
    <property type="entry name" value="MFS_trans_sf"/>
</dbReference>
<evidence type="ECO:0000256" key="3">
    <source>
        <dbReference type="ARBA" id="ARBA00022448"/>
    </source>
</evidence>
<keyword evidence="4 7" id="KW-0812">Transmembrane</keyword>
<dbReference type="InterPro" id="IPR045262">
    <property type="entry name" value="STP/PLT_plant"/>
</dbReference>
<proteinExistence type="inferred from homology"/>
<evidence type="ECO:0000256" key="4">
    <source>
        <dbReference type="ARBA" id="ARBA00022692"/>
    </source>
</evidence>
<name>A0ABC8VCN7_9POAL</name>
<comment type="subcellular location">
    <subcellularLocation>
        <location evidence="1">Membrane</location>
    </subcellularLocation>
</comment>
<feature type="transmembrane region" description="Helical" evidence="7">
    <location>
        <begin position="230"/>
        <end position="247"/>
    </location>
</feature>
<evidence type="ECO:0000313" key="8">
    <source>
        <dbReference type="EMBL" id="CAL4887144.1"/>
    </source>
</evidence>
<feature type="transmembrane region" description="Helical" evidence="7">
    <location>
        <begin position="372"/>
        <end position="393"/>
    </location>
</feature>
<evidence type="ECO:0000256" key="5">
    <source>
        <dbReference type="ARBA" id="ARBA00022989"/>
    </source>
</evidence>
<dbReference type="Proteomes" id="UP001497457">
    <property type="component" value="Chromosome 1b"/>
</dbReference>
<feature type="transmembrane region" description="Helical" evidence="7">
    <location>
        <begin position="299"/>
        <end position="319"/>
    </location>
</feature>
<accession>A0ABC8VCN7</accession>
<comment type="similarity">
    <text evidence="2">Belongs to the major facilitator superfamily. Sugar transporter (TC 2.A.1.1) family.</text>
</comment>
<evidence type="ECO:0000256" key="6">
    <source>
        <dbReference type="ARBA" id="ARBA00023136"/>
    </source>
</evidence>
<dbReference type="AlphaFoldDB" id="A0ABC8VCN7"/>
<sequence length="410" mass="45887">MQSSMMAFFPNIAAAKLELHSLYRKYVDMYGISPNNSTVGSYITRKMSHLPVQLMDRAFFSTGTAIQSIAISYGALVLRWLLSKTSVVQRTLISHAIRSLSSWCDSLPFFVGINVLMAKLSDFTMIHNHLYGRQFSLGHNPNFQGESVTCTENNELCKPFLFSLFGNKRDYARLALQCICYPASLKIVDVTEKRLSFNGQHIRSSLPSKNIRSGYDASAFWKIMARNEQYLAYVMVLVALQLFLRLNRVNVTTLFLPMLSRATSSRSSPAVIGNIVLVLVNSCGILGSSFATKQYGREVTFAMGAVLMVFCQVAIPLILEVQIGVGGGTRMPTGYTTAMFALTCVVSCGLSWSWGSFFWNIPSRKFHPAGQVLTMILNFGVCFAQMQYFLLVLCRLKNAILAYYAMWIWS</sequence>
<keyword evidence="9" id="KW-1185">Reference proteome</keyword>
<dbReference type="PANTHER" id="PTHR23500:SF437">
    <property type="entry name" value="OS02G0574500 PROTEIN"/>
    <property type="match status" value="1"/>
</dbReference>
<evidence type="ECO:0000256" key="2">
    <source>
        <dbReference type="ARBA" id="ARBA00010992"/>
    </source>
</evidence>
<reference evidence="9" key="1">
    <citation type="submission" date="2024-06" db="EMBL/GenBank/DDBJ databases">
        <authorList>
            <person name="Ryan C."/>
        </authorList>
    </citation>
    <scope>NUCLEOTIDE SEQUENCE [LARGE SCALE GENOMIC DNA]</scope>
</reference>
<dbReference type="GO" id="GO:0016020">
    <property type="term" value="C:membrane"/>
    <property type="evidence" value="ECO:0007669"/>
    <property type="project" value="UniProtKB-SubCell"/>
</dbReference>
<protein>
    <submittedName>
        <fullName evidence="8">Uncharacterized protein</fullName>
    </submittedName>
</protein>
<dbReference type="InterPro" id="IPR005828">
    <property type="entry name" value="MFS_sugar_transport-like"/>
</dbReference>
<dbReference type="EMBL" id="OZ075111">
    <property type="protein sequence ID" value="CAL4887144.1"/>
    <property type="molecule type" value="Genomic_DNA"/>
</dbReference>
<evidence type="ECO:0000256" key="7">
    <source>
        <dbReference type="SAM" id="Phobius"/>
    </source>
</evidence>
<keyword evidence="6 7" id="KW-0472">Membrane</keyword>